<evidence type="ECO:0000313" key="4">
    <source>
        <dbReference type="Proteomes" id="UP001281761"/>
    </source>
</evidence>
<feature type="transmembrane region" description="Helical" evidence="2">
    <location>
        <begin position="32"/>
        <end position="52"/>
    </location>
</feature>
<evidence type="ECO:0000313" key="3">
    <source>
        <dbReference type="EMBL" id="KAK2964711.1"/>
    </source>
</evidence>
<feature type="region of interest" description="Disordered" evidence="1">
    <location>
        <begin position="161"/>
        <end position="208"/>
    </location>
</feature>
<keyword evidence="2" id="KW-0472">Membrane</keyword>
<sequence length="249" mass="28659">MQTKLAPFIFTFAFFKLLSFILLVYTVKMDDISLISPSGFFFTSVLKIFFAVTLDSKYLSFTAFSHWVAAVYILIGFVMCAFLVYLQLIDDSRNLNETTENPQVPAQSAPDALQHELPIIKVLPSSTHLRMDPLNNTRLSCLVPQFSMSLISSLPFDDDSDDDLDDHIDGDSQQMRIKDDSDRRKEKKKERRMETLRRNEELMKKTSSSSFDSPLTFCDSISFEEEHADLAEDYLRYFYPDRRSGAEGM</sequence>
<reference evidence="3 4" key="1">
    <citation type="journal article" date="2022" name="bioRxiv">
        <title>Genomics of Preaxostyla Flagellates Illuminates Evolutionary Transitions and the Path Towards Mitochondrial Loss.</title>
        <authorList>
            <person name="Novak L.V.F."/>
            <person name="Treitli S.C."/>
            <person name="Pyrih J."/>
            <person name="Halakuc P."/>
            <person name="Pipaliya S.V."/>
            <person name="Vacek V."/>
            <person name="Brzon O."/>
            <person name="Soukal P."/>
            <person name="Eme L."/>
            <person name="Dacks J.B."/>
            <person name="Karnkowska A."/>
            <person name="Elias M."/>
            <person name="Hampl V."/>
        </authorList>
    </citation>
    <scope>NUCLEOTIDE SEQUENCE [LARGE SCALE GENOMIC DNA]</scope>
    <source>
        <strain evidence="3">NAU3</strain>
        <tissue evidence="3">Gut</tissue>
    </source>
</reference>
<evidence type="ECO:0000256" key="1">
    <source>
        <dbReference type="SAM" id="MobiDB-lite"/>
    </source>
</evidence>
<feature type="transmembrane region" description="Helical" evidence="2">
    <location>
        <begin position="6"/>
        <end position="25"/>
    </location>
</feature>
<accession>A0ABQ9YLS4</accession>
<keyword evidence="4" id="KW-1185">Reference proteome</keyword>
<dbReference type="EMBL" id="JARBJD010000001">
    <property type="protein sequence ID" value="KAK2964711.1"/>
    <property type="molecule type" value="Genomic_DNA"/>
</dbReference>
<evidence type="ECO:0000256" key="2">
    <source>
        <dbReference type="SAM" id="Phobius"/>
    </source>
</evidence>
<feature type="transmembrane region" description="Helical" evidence="2">
    <location>
        <begin position="64"/>
        <end position="86"/>
    </location>
</feature>
<keyword evidence="2" id="KW-0812">Transmembrane</keyword>
<organism evidence="3 4">
    <name type="scientific">Blattamonas nauphoetae</name>
    <dbReference type="NCBI Taxonomy" id="2049346"/>
    <lineage>
        <taxon>Eukaryota</taxon>
        <taxon>Metamonada</taxon>
        <taxon>Preaxostyla</taxon>
        <taxon>Oxymonadida</taxon>
        <taxon>Blattamonas</taxon>
    </lineage>
</organism>
<protein>
    <submittedName>
        <fullName evidence="3">Uncharacterized protein</fullName>
    </submittedName>
</protein>
<dbReference type="Proteomes" id="UP001281761">
    <property type="component" value="Unassembled WGS sequence"/>
</dbReference>
<comment type="caution">
    <text evidence="3">The sequence shown here is derived from an EMBL/GenBank/DDBJ whole genome shotgun (WGS) entry which is preliminary data.</text>
</comment>
<feature type="compositionally biased region" description="Basic and acidic residues" evidence="1">
    <location>
        <begin position="191"/>
        <end position="204"/>
    </location>
</feature>
<proteinExistence type="predicted"/>
<gene>
    <name evidence="3" type="ORF">BLNAU_11</name>
</gene>
<keyword evidence="2" id="KW-1133">Transmembrane helix</keyword>
<name>A0ABQ9YLS4_9EUKA</name>